<comment type="caution">
    <text evidence="2">The sequence shown here is derived from an EMBL/GenBank/DDBJ whole genome shotgun (WGS) entry which is preliminary data.</text>
</comment>
<protein>
    <submittedName>
        <fullName evidence="2">Uncharacterized protein</fullName>
    </submittedName>
</protein>
<feature type="compositionally biased region" description="Basic and acidic residues" evidence="1">
    <location>
        <begin position="158"/>
        <end position="177"/>
    </location>
</feature>
<dbReference type="Proteomes" id="UP000583266">
    <property type="component" value="Unassembled WGS sequence"/>
</dbReference>
<reference evidence="2 3" key="1">
    <citation type="submission" date="2020-04" db="EMBL/GenBank/DDBJ databases">
        <title>Chitinophaga sp. G-6-1-13 sp. nov., isolated from soil.</title>
        <authorList>
            <person name="Dahal R.H."/>
            <person name="Chaudhary D.K."/>
        </authorList>
    </citation>
    <scope>NUCLEOTIDE SEQUENCE [LARGE SCALE GENOMIC DNA]</scope>
    <source>
        <strain evidence="2 3">G-6-1-13</strain>
    </source>
</reference>
<sequence>MKKQIVWKSLWHCMLMVTWLLLGITVSAQRHEPRQQAKEPDWVTMMDDPNVNFFVIEKSFNDFWKGKELPVEEDEILDVKKNTERKRRFLGIFKRKESEAEREREEDARKYAFAYKKYQWWRRQVLPYVQPDGSILSNEKQVQIWQQQKQLKTNIQEKQAKDKKEQEKKNDNSGKKW</sequence>
<proteinExistence type="predicted"/>
<evidence type="ECO:0000313" key="3">
    <source>
        <dbReference type="Proteomes" id="UP000583266"/>
    </source>
</evidence>
<accession>A0A848GNL4</accession>
<gene>
    <name evidence="2" type="ORF">HHL17_22895</name>
</gene>
<evidence type="ECO:0000313" key="2">
    <source>
        <dbReference type="EMBL" id="NML40066.1"/>
    </source>
</evidence>
<keyword evidence="3" id="KW-1185">Reference proteome</keyword>
<evidence type="ECO:0000256" key="1">
    <source>
        <dbReference type="SAM" id="MobiDB-lite"/>
    </source>
</evidence>
<dbReference type="AlphaFoldDB" id="A0A848GNL4"/>
<dbReference type="EMBL" id="JABBGC010000002">
    <property type="protein sequence ID" value="NML40066.1"/>
    <property type="molecule type" value="Genomic_DNA"/>
</dbReference>
<name>A0A848GNL4_9BACT</name>
<dbReference type="RefSeq" id="WP_169227104.1">
    <property type="nucleotide sequence ID" value="NZ_JABBGC010000002.1"/>
</dbReference>
<feature type="region of interest" description="Disordered" evidence="1">
    <location>
        <begin position="153"/>
        <end position="177"/>
    </location>
</feature>
<organism evidence="2 3">
    <name type="scientific">Chitinophaga fulva</name>
    <dbReference type="NCBI Taxonomy" id="2728842"/>
    <lineage>
        <taxon>Bacteria</taxon>
        <taxon>Pseudomonadati</taxon>
        <taxon>Bacteroidota</taxon>
        <taxon>Chitinophagia</taxon>
        <taxon>Chitinophagales</taxon>
        <taxon>Chitinophagaceae</taxon>
        <taxon>Chitinophaga</taxon>
    </lineage>
</organism>